<keyword evidence="4" id="KW-1185">Reference proteome</keyword>
<dbReference type="Gene3D" id="1.10.510.10">
    <property type="entry name" value="Transferase(Phosphotransferase) domain 1"/>
    <property type="match status" value="1"/>
</dbReference>
<dbReference type="GO" id="GO:0004672">
    <property type="term" value="F:protein kinase activity"/>
    <property type="evidence" value="ECO:0007669"/>
    <property type="project" value="InterPro"/>
</dbReference>
<dbReference type="SUPFAM" id="SSF56112">
    <property type="entry name" value="Protein kinase-like (PK-like)"/>
    <property type="match status" value="1"/>
</dbReference>
<evidence type="ECO:0000256" key="1">
    <source>
        <dbReference type="SAM" id="MobiDB-lite"/>
    </source>
</evidence>
<sequence>MPSQQAAAKSMVDGVTQRDIKSSVRTPNTATDPDEVQVLPEFNEESGSILANGWKLGKQLGEGMQGAVYALEGKDGKDAGRVLKLLHHKLKAKVTGDLVLLEREWAIGRKLNLLNEDDGFLQGFMQTGSKVLDKDGSLLGIILEKLNGKGAMDRFDDAKFNDIDYILEMVKQALEALDRARNAIGFRHGDMHIRNVMEHRIEGEAGDAETDSDEVRFGSSVDLRGLHFKIIDYGHAAIDKQASQDYEKLRKAGKYETPAPPAISPENLYRAVFDKREDVWRFMRSIGQAAEGRVWHEEDKPKVKLLLSTIRKTTGYKHKAHFARSNESGERRKSFFEQLMSVGSQFFIFKWLHIMLHAYFFPGHPTMTPKEALQYMKRKRAELGIEDWESPAPSS</sequence>
<dbReference type="OrthoDB" id="505340at2759"/>
<name>A0A1Y1I7K1_KLENI</name>
<organism evidence="3 4">
    <name type="scientific">Klebsormidium nitens</name>
    <name type="common">Green alga</name>
    <name type="synonym">Ulothrix nitens</name>
    <dbReference type="NCBI Taxonomy" id="105231"/>
    <lineage>
        <taxon>Eukaryota</taxon>
        <taxon>Viridiplantae</taxon>
        <taxon>Streptophyta</taxon>
        <taxon>Klebsormidiophyceae</taxon>
        <taxon>Klebsormidiales</taxon>
        <taxon>Klebsormidiaceae</taxon>
        <taxon>Klebsormidium</taxon>
    </lineage>
</organism>
<protein>
    <submittedName>
        <fullName evidence="3">Protein kinase-like superfamily protein</fullName>
    </submittedName>
</protein>
<dbReference type="PROSITE" id="PS50011">
    <property type="entry name" value="PROTEIN_KINASE_DOM"/>
    <property type="match status" value="1"/>
</dbReference>
<keyword evidence="3" id="KW-0808">Transferase</keyword>
<feature type="domain" description="Protein kinase" evidence="2">
    <location>
        <begin position="54"/>
        <end position="347"/>
    </location>
</feature>
<accession>A0A1Y1I7K1</accession>
<dbReference type="InterPro" id="IPR011009">
    <property type="entry name" value="Kinase-like_dom_sf"/>
</dbReference>
<dbReference type="Proteomes" id="UP000054558">
    <property type="component" value="Unassembled WGS sequence"/>
</dbReference>
<dbReference type="InterPro" id="IPR000719">
    <property type="entry name" value="Prot_kinase_dom"/>
</dbReference>
<evidence type="ECO:0000259" key="2">
    <source>
        <dbReference type="PROSITE" id="PS50011"/>
    </source>
</evidence>
<gene>
    <name evidence="3" type="ORF">KFL_003220060</name>
</gene>
<dbReference type="AlphaFoldDB" id="A0A1Y1I7K1"/>
<proteinExistence type="predicted"/>
<dbReference type="GO" id="GO:0005524">
    <property type="term" value="F:ATP binding"/>
    <property type="evidence" value="ECO:0007669"/>
    <property type="project" value="InterPro"/>
</dbReference>
<feature type="region of interest" description="Disordered" evidence="1">
    <location>
        <begin position="1"/>
        <end position="33"/>
    </location>
</feature>
<keyword evidence="3" id="KW-0418">Kinase</keyword>
<reference evidence="3 4" key="1">
    <citation type="journal article" date="2014" name="Nat. Commun.">
        <title>Klebsormidium flaccidum genome reveals primary factors for plant terrestrial adaptation.</title>
        <authorList>
            <person name="Hori K."/>
            <person name="Maruyama F."/>
            <person name="Fujisawa T."/>
            <person name="Togashi T."/>
            <person name="Yamamoto N."/>
            <person name="Seo M."/>
            <person name="Sato S."/>
            <person name="Yamada T."/>
            <person name="Mori H."/>
            <person name="Tajima N."/>
            <person name="Moriyama T."/>
            <person name="Ikeuchi M."/>
            <person name="Watanabe M."/>
            <person name="Wada H."/>
            <person name="Kobayashi K."/>
            <person name="Saito M."/>
            <person name="Masuda T."/>
            <person name="Sasaki-Sekimoto Y."/>
            <person name="Mashiguchi K."/>
            <person name="Awai K."/>
            <person name="Shimojima M."/>
            <person name="Masuda S."/>
            <person name="Iwai M."/>
            <person name="Nobusawa T."/>
            <person name="Narise T."/>
            <person name="Kondo S."/>
            <person name="Saito H."/>
            <person name="Sato R."/>
            <person name="Murakawa M."/>
            <person name="Ihara Y."/>
            <person name="Oshima-Yamada Y."/>
            <person name="Ohtaka K."/>
            <person name="Satoh M."/>
            <person name="Sonobe K."/>
            <person name="Ishii M."/>
            <person name="Ohtani R."/>
            <person name="Kanamori-Sato M."/>
            <person name="Honoki R."/>
            <person name="Miyazaki D."/>
            <person name="Mochizuki H."/>
            <person name="Umetsu J."/>
            <person name="Higashi K."/>
            <person name="Shibata D."/>
            <person name="Kamiya Y."/>
            <person name="Sato N."/>
            <person name="Nakamura Y."/>
            <person name="Tabata S."/>
            <person name="Ida S."/>
            <person name="Kurokawa K."/>
            <person name="Ohta H."/>
        </authorList>
    </citation>
    <scope>NUCLEOTIDE SEQUENCE [LARGE SCALE GENOMIC DNA]</scope>
    <source>
        <strain evidence="3 4">NIES-2285</strain>
    </source>
</reference>
<dbReference type="EMBL" id="DF237271">
    <property type="protein sequence ID" value="GAQ86944.1"/>
    <property type="molecule type" value="Genomic_DNA"/>
</dbReference>
<evidence type="ECO:0000313" key="4">
    <source>
        <dbReference type="Proteomes" id="UP000054558"/>
    </source>
</evidence>
<dbReference type="SMART" id="SM00220">
    <property type="entry name" value="S_TKc"/>
    <property type="match status" value="1"/>
</dbReference>
<evidence type="ECO:0000313" key="3">
    <source>
        <dbReference type="EMBL" id="GAQ86944.1"/>
    </source>
</evidence>